<gene>
    <name evidence="1" type="ORF">DVS28_b0551</name>
</gene>
<evidence type="ECO:0000313" key="2">
    <source>
        <dbReference type="Proteomes" id="UP000264006"/>
    </source>
</evidence>
<keyword evidence="2" id="KW-1185">Reference proteome</keyword>
<dbReference type="RefSeq" id="WP_164711206.1">
    <property type="nucleotide sequence ID" value="NZ_CP031166.1"/>
</dbReference>
<evidence type="ECO:0000313" key="1">
    <source>
        <dbReference type="EMBL" id="AXV10291.1"/>
    </source>
</evidence>
<protein>
    <submittedName>
        <fullName evidence="1">Uncharacterized protein</fullName>
    </submittedName>
</protein>
<proteinExistence type="predicted"/>
<reference evidence="1 2" key="1">
    <citation type="submission" date="2018-09" db="EMBL/GenBank/DDBJ databases">
        <title>Complete genome sequence of Euzebya sp. DY32-46 isolated from seawater of Pacific Ocean.</title>
        <authorList>
            <person name="Xu L."/>
            <person name="Wu Y.-H."/>
            <person name="Xu X.-W."/>
        </authorList>
    </citation>
    <scope>NUCLEOTIDE SEQUENCE [LARGE SCALE GENOMIC DNA]</scope>
    <source>
        <strain evidence="1 2">DY32-46</strain>
        <plasmid evidence="2">pedy32-46i</plasmid>
    </source>
</reference>
<dbReference type="Proteomes" id="UP000264006">
    <property type="component" value="Plasmid pEDY32-46I"/>
</dbReference>
<name>A0A346Y744_9ACTN</name>
<organism evidence="1 2">
    <name type="scientific">Euzebya pacifica</name>
    <dbReference type="NCBI Taxonomy" id="1608957"/>
    <lineage>
        <taxon>Bacteria</taxon>
        <taxon>Bacillati</taxon>
        <taxon>Actinomycetota</taxon>
        <taxon>Nitriliruptoria</taxon>
        <taxon>Euzebyales</taxon>
    </lineage>
</organism>
<dbReference type="EMBL" id="CP031166">
    <property type="protein sequence ID" value="AXV10291.1"/>
    <property type="molecule type" value="Genomic_DNA"/>
</dbReference>
<dbReference type="KEGG" id="euz:DVS28_b0551"/>
<sequence length="212" mass="24114">MAMWARYGFTPEESSQWQAAGMGYAAHRGPMSAREWKRAGFEPEEAAAWLDANRMIHPRQATAMAHFGVTPATYQDGDERFALAEYDRTMTREMDPGGVWERRADWRAAGFDGDKASWFADYGVGPTEATKWRAVDLVHTFQEWRQQRFGPTESGSWAKLVGMRGSITARDLRDLGWTPEVAAEHMAGLDDHGRQAFLERPFHVRDRDSSRV</sequence>
<geneLocation type="plasmid" evidence="2">
    <name>pedy32-46i</name>
</geneLocation>
<keyword evidence="1" id="KW-0614">Plasmid</keyword>
<dbReference type="AlphaFoldDB" id="A0A346Y744"/>
<accession>A0A346Y744</accession>